<feature type="domain" description="Glycosyltransferase 2-like" evidence="3">
    <location>
        <begin position="5"/>
        <end position="147"/>
    </location>
</feature>
<reference evidence="5" key="1">
    <citation type="submission" date="2014-02" db="EMBL/GenBank/DDBJ databases">
        <authorList>
            <person name="Gan H."/>
        </authorList>
    </citation>
    <scope>NUCLEOTIDE SEQUENCE [LARGE SCALE GENOMIC DNA]</scope>
    <source>
        <strain evidence="5">S1</strain>
    </source>
</reference>
<sequence>MTQVSILVLTKNEQQDLPGCLRSVAWSDDIHVYDSLSTDRTQEIAREFGATVTPRAFDNWATHQNWGLANIPFKHPWVFYIDADERMTPELVAAVRAAVASPGEHVAFRVQRRDFFLGTWLQHVQTSPFYLRLFRPERMRYERLVNPVSLPDGPVGQVPGFLDHYPFSKGISHWLERHNSYSTLEARQIVENRRQHEGFSIAKAFTAKDFHERRFHQKELFYRLPLRPLVKFTLLYVARAGFLDGRAGFTYAVLQSMYEYMIQLKTREMTRAAQQAPGGPDAPTAPDGLGARQP</sequence>
<evidence type="ECO:0000256" key="1">
    <source>
        <dbReference type="ARBA" id="ARBA00038494"/>
    </source>
</evidence>
<dbReference type="Gene3D" id="3.90.550.10">
    <property type="entry name" value="Spore Coat Polysaccharide Biosynthesis Protein SpsA, Chain A"/>
    <property type="match status" value="1"/>
</dbReference>
<feature type="compositionally biased region" description="Low complexity" evidence="2">
    <location>
        <begin position="272"/>
        <end position="294"/>
    </location>
</feature>
<proteinExistence type="inferred from homology"/>
<feature type="region of interest" description="Disordered" evidence="2">
    <location>
        <begin position="271"/>
        <end position="294"/>
    </location>
</feature>
<dbReference type="CDD" id="cd02511">
    <property type="entry name" value="Beta4Glucosyltransferase"/>
    <property type="match status" value="1"/>
</dbReference>
<protein>
    <submittedName>
        <fullName evidence="4">Glycosyl transferase family protein</fullName>
    </submittedName>
</protein>
<dbReference type="EMBL" id="CCAE010000021">
    <property type="protein sequence ID" value="CDN88287.1"/>
    <property type="molecule type" value="Genomic_DNA"/>
</dbReference>
<evidence type="ECO:0000256" key="2">
    <source>
        <dbReference type="SAM" id="MobiDB-lite"/>
    </source>
</evidence>
<accession>A0A1L1PMU6</accession>
<keyword evidence="4" id="KW-0808">Transferase</keyword>
<dbReference type="SUPFAM" id="SSF53448">
    <property type="entry name" value="Nucleotide-diphospho-sugar transferases"/>
    <property type="match status" value="1"/>
</dbReference>
<comment type="similarity">
    <text evidence="1">Belongs to the glycosyltransferase 2 family. WaaE/KdtX subfamily.</text>
</comment>
<dbReference type="Pfam" id="PF00535">
    <property type="entry name" value="Glycos_transf_2"/>
    <property type="match status" value="1"/>
</dbReference>
<dbReference type="RefSeq" id="WP_009518461.1">
    <property type="nucleotide sequence ID" value="NZ_CCAE010000021.1"/>
</dbReference>
<dbReference type="PANTHER" id="PTHR43630:SF2">
    <property type="entry name" value="GLYCOSYLTRANSFERASE"/>
    <property type="match status" value="1"/>
</dbReference>
<name>A0A1L1PMU6_HYDIT</name>
<evidence type="ECO:0000313" key="4">
    <source>
        <dbReference type="EMBL" id="CDN88287.1"/>
    </source>
</evidence>
<evidence type="ECO:0000259" key="3">
    <source>
        <dbReference type="Pfam" id="PF00535"/>
    </source>
</evidence>
<reference evidence="5" key="2">
    <citation type="submission" date="2014-11" db="EMBL/GenBank/DDBJ databases">
        <title>Draft genome sequence of Hydrogenophaga intermedia S1.</title>
        <authorList>
            <person name="Gan H.M."/>
            <person name="Chew T.H."/>
            <person name="Stolz A."/>
        </authorList>
    </citation>
    <scope>NUCLEOTIDE SEQUENCE [LARGE SCALE GENOMIC DNA]</scope>
    <source>
        <strain evidence="5">S1</strain>
    </source>
</reference>
<gene>
    <name evidence="4" type="ORF">BN948_02720</name>
</gene>
<dbReference type="Proteomes" id="UP000028878">
    <property type="component" value="Unassembled WGS sequence"/>
</dbReference>
<evidence type="ECO:0000313" key="5">
    <source>
        <dbReference type="Proteomes" id="UP000028878"/>
    </source>
</evidence>
<organism evidence="4 5">
    <name type="scientific">Hydrogenophaga intermedia</name>
    <dbReference type="NCBI Taxonomy" id="65786"/>
    <lineage>
        <taxon>Bacteria</taxon>
        <taxon>Pseudomonadati</taxon>
        <taxon>Pseudomonadota</taxon>
        <taxon>Betaproteobacteria</taxon>
        <taxon>Burkholderiales</taxon>
        <taxon>Comamonadaceae</taxon>
        <taxon>Hydrogenophaga</taxon>
    </lineage>
</organism>
<dbReference type="GO" id="GO:0016740">
    <property type="term" value="F:transferase activity"/>
    <property type="evidence" value="ECO:0007669"/>
    <property type="project" value="UniProtKB-KW"/>
</dbReference>
<keyword evidence="5" id="KW-1185">Reference proteome</keyword>
<dbReference type="InterPro" id="IPR029044">
    <property type="entry name" value="Nucleotide-diphossugar_trans"/>
</dbReference>
<dbReference type="InterPro" id="IPR001173">
    <property type="entry name" value="Glyco_trans_2-like"/>
</dbReference>
<dbReference type="PANTHER" id="PTHR43630">
    <property type="entry name" value="POLY-BETA-1,6-N-ACETYL-D-GLUCOSAMINE SYNTHASE"/>
    <property type="match status" value="1"/>
</dbReference>
<dbReference type="AlphaFoldDB" id="A0A1L1PMU6"/>